<dbReference type="PROSITE" id="PS51257">
    <property type="entry name" value="PROKAR_LIPOPROTEIN"/>
    <property type="match status" value="1"/>
</dbReference>
<name>A0ABW4JIU6_9BACL</name>
<dbReference type="CDD" id="cd15482">
    <property type="entry name" value="Sialidase_non-viral"/>
    <property type="match status" value="1"/>
</dbReference>
<proteinExistence type="predicted"/>
<dbReference type="Gene3D" id="2.130.10.10">
    <property type="entry name" value="YVTN repeat-like/Quinoprotein amine dehydrogenase"/>
    <property type="match status" value="2"/>
</dbReference>
<dbReference type="Pfam" id="PF15902">
    <property type="entry name" value="Sortilin-Vps10"/>
    <property type="match status" value="1"/>
</dbReference>
<reference evidence="11" key="1">
    <citation type="journal article" date="2019" name="Int. J. Syst. Evol. Microbiol.">
        <title>The Global Catalogue of Microorganisms (GCM) 10K type strain sequencing project: providing services to taxonomists for standard genome sequencing and annotation.</title>
        <authorList>
            <consortium name="The Broad Institute Genomics Platform"/>
            <consortium name="The Broad Institute Genome Sequencing Center for Infectious Disease"/>
            <person name="Wu L."/>
            <person name="Ma J."/>
        </authorList>
    </citation>
    <scope>NUCLEOTIDE SEQUENCE [LARGE SCALE GENOMIC DNA]</scope>
    <source>
        <strain evidence="11">CGMCC 1.12286</strain>
    </source>
</reference>
<dbReference type="InterPro" id="IPR025971">
    <property type="entry name" value="LppP/LprE"/>
</dbReference>
<feature type="region of interest" description="Disordered" evidence="7">
    <location>
        <begin position="28"/>
        <end position="71"/>
    </location>
</feature>
<keyword evidence="2 8" id="KW-0732">Signal</keyword>
<dbReference type="Proteomes" id="UP001597079">
    <property type="component" value="Unassembled WGS sequence"/>
</dbReference>
<keyword evidence="1" id="KW-1003">Cell membrane</keyword>
<feature type="compositionally biased region" description="Low complexity" evidence="7">
    <location>
        <begin position="49"/>
        <end position="71"/>
    </location>
</feature>
<dbReference type="PANTHER" id="PTHR47199:SF2">
    <property type="entry name" value="PHOTOSYSTEM II STABILITY_ASSEMBLY FACTOR HCF136, CHLOROPLASTIC"/>
    <property type="match status" value="1"/>
</dbReference>
<evidence type="ECO:0000256" key="2">
    <source>
        <dbReference type="ARBA" id="ARBA00022729"/>
    </source>
</evidence>
<keyword evidence="5" id="KW-0564">Palmitate</keyword>
<evidence type="ECO:0000256" key="6">
    <source>
        <dbReference type="ARBA" id="ARBA00023288"/>
    </source>
</evidence>
<keyword evidence="4" id="KW-0472">Membrane</keyword>
<dbReference type="EMBL" id="JBHUCX010000046">
    <property type="protein sequence ID" value="MFD1676291.1"/>
    <property type="molecule type" value="Genomic_DNA"/>
</dbReference>
<evidence type="ECO:0000256" key="7">
    <source>
        <dbReference type="SAM" id="MobiDB-lite"/>
    </source>
</evidence>
<evidence type="ECO:0000313" key="11">
    <source>
        <dbReference type="Proteomes" id="UP001597079"/>
    </source>
</evidence>
<feature type="chain" id="PRO_5046833435" evidence="8">
    <location>
        <begin position="28"/>
        <end position="556"/>
    </location>
</feature>
<evidence type="ECO:0000259" key="9">
    <source>
        <dbReference type="Pfam" id="PF15902"/>
    </source>
</evidence>
<dbReference type="RefSeq" id="WP_377944188.1">
    <property type="nucleotide sequence ID" value="NZ_JBHUCX010000046.1"/>
</dbReference>
<dbReference type="InterPro" id="IPR036278">
    <property type="entry name" value="Sialidase_sf"/>
</dbReference>
<evidence type="ECO:0000256" key="4">
    <source>
        <dbReference type="ARBA" id="ARBA00023136"/>
    </source>
</evidence>
<feature type="signal peptide" evidence="8">
    <location>
        <begin position="1"/>
        <end position="27"/>
    </location>
</feature>
<keyword evidence="3" id="KW-0677">Repeat</keyword>
<keyword evidence="11" id="KW-1185">Reference proteome</keyword>
<dbReference type="InterPro" id="IPR031778">
    <property type="entry name" value="Sortilin_N"/>
</dbReference>
<sequence length="556" mass="59496">MNKRLALIPITVLVLLTLAGCTTSPDADGAKNNWVKNSTTNASHDHALSNSTGATNNNASNTSNTTNSAKVSVGSTTTTTSQANYASEIALIKSKGYALNRTIPNATVKTSSGAALSAWIGVSGRDGHSQFVFFFLNGKYLGTDTAKPSVEITSVTTAENGVAVTYPVYKKNDSFANPTGTPVTITYTWNGSKLVPNKPYPKQFQASNTTNASGSARSGSGVQALNTLYMVNSNTGWATGLTSVWLTRDGGVDWNNVSPQGFSHLKNLQMKVYGLDAKDVWLAVNDSASISKPIAIYHTTNGGKSWVKQKFTGTGEPISFHFQDANYGWIALMQGAAAGSEKETIYQTSDGGNSWNKVSTTTNETRGGLPFGGDKTGVSFINNNNHGWATGFTPVNGLVYLYQTTDDGKTWNLQHVTVPSQFTSAEFMSYPPIFFSQQDGILPVSDGSTLLIYRTTDGGKTWISGKEVQSIAKNQAIQAWSFPTMNDALATDGNKMFVTTDGGQAWSSFTPNISLRNVSVLTFTSSTQGWALMTSGALYHTNNGGHTWIKEYPVQQ</sequence>
<evidence type="ECO:0000256" key="5">
    <source>
        <dbReference type="ARBA" id="ARBA00023139"/>
    </source>
</evidence>
<dbReference type="InterPro" id="IPR015943">
    <property type="entry name" value="WD40/YVTN_repeat-like_dom_sf"/>
</dbReference>
<evidence type="ECO:0000256" key="3">
    <source>
        <dbReference type="ARBA" id="ARBA00022737"/>
    </source>
</evidence>
<gene>
    <name evidence="10" type="ORF">ACFSB2_16425</name>
</gene>
<comment type="caution">
    <text evidence="10">The sequence shown here is derived from an EMBL/GenBank/DDBJ whole genome shotgun (WGS) entry which is preliminary data.</text>
</comment>
<dbReference type="SUPFAM" id="SSF50939">
    <property type="entry name" value="Sialidases"/>
    <property type="match status" value="1"/>
</dbReference>
<protein>
    <submittedName>
        <fullName evidence="10">LppP/LprE family lipoprotein</fullName>
    </submittedName>
</protein>
<dbReference type="SUPFAM" id="SSF110296">
    <property type="entry name" value="Oligoxyloglucan reducing end-specific cellobiohydrolase"/>
    <property type="match status" value="1"/>
</dbReference>
<evidence type="ECO:0000256" key="1">
    <source>
        <dbReference type="ARBA" id="ARBA00022475"/>
    </source>
</evidence>
<evidence type="ECO:0000313" key="10">
    <source>
        <dbReference type="EMBL" id="MFD1676291.1"/>
    </source>
</evidence>
<organism evidence="10 11">
    <name type="scientific">Alicyclobacillus fodiniaquatilis</name>
    <dbReference type="NCBI Taxonomy" id="1661150"/>
    <lineage>
        <taxon>Bacteria</taxon>
        <taxon>Bacillati</taxon>
        <taxon>Bacillota</taxon>
        <taxon>Bacilli</taxon>
        <taxon>Bacillales</taxon>
        <taxon>Alicyclobacillaceae</taxon>
        <taxon>Alicyclobacillus</taxon>
    </lineage>
</organism>
<accession>A0ABW4JIU6</accession>
<evidence type="ECO:0000256" key="8">
    <source>
        <dbReference type="SAM" id="SignalP"/>
    </source>
</evidence>
<keyword evidence="6 10" id="KW-0449">Lipoprotein</keyword>
<dbReference type="PANTHER" id="PTHR47199">
    <property type="entry name" value="PHOTOSYSTEM II STABILITY/ASSEMBLY FACTOR HCF136, CHLOROPLASTIC"/>
    <property type="match status" value="1"/>
</dbReference>
<dbReference type="Pfam" id="PF14041">
    <property type="entry name" value="Lipoprotein_21"/>
    <property type="match status" value="1"/>
</dbReference>
<feature type="domain" description="Sortilin N-terminal" evidence="9">
    <location>
        <begin position="452"/>
        <end position="549"/>
    </location>
</feature>